<keyword evidence="1" id="KW-1133">Transmembrane helix</keyword>
<keyword evidence="3" id="KW-1185">Reference proteome</keyword>
<dbReference type="InterPro" id="IPR035281">
    <property type="entry name" value="DUF5359"/>
</dbReference>
<feature type="transmembrane region" description="Helical" evidence="1">
    <location>
        <begin position="6"/>
        <end position="24"/>
    </location>
</feature>
<comment type="caution">
    <text evidence="2">The sequence shown here is derived from an EMBL/GenBank/DDBJ whole genome shotgun (WGS) entry which is preliminary data.</text>
</comment>
<evidence type="ECO:0000313" key="3">
    <source>
        <dbReference type="Proteomes" id="UP000680279"/>
    </source>
</evidence>
<organism evidence="2 3">
    <name type="scientific">Siminovitchia fordii</name>
    <dbReference type="NCBI Taxonomy" id="254759"/>
    <lineage>
        <taxon>Bacteria</taxon>
        <taxon>Bacillati</taxon>
        <taxon>Bacillota</taxon>
        <taxon>Bacilli</taxon>
        <taxon>Bacillales</taxon>
        <taxon>Bacillaceae</taxon>
        <taxon>Siminovitchia</taxon>
    </lineage>
</organism>
<keyword evidence="1" id="KW-0812">Transmembrane</keyword>
<proteinExistence type="predicted"/>
<reference evidence="2 3" key="1">
    <citation type="submission" date="2021-03" db="EMBL/GenBank/DDBJ databases">
        <title>Antimicrobial resistance genes in bacteria isolated from Japanese honey, and their potential for conferring macrolide and lincosamide resistance in the American foulbrood pathogen Paenibacillus larvae.</title>
        <authorList>
            <person name="Okamoto M."/>
            <person name="Kumagai M."/>
            <person name="Kanamori H."/>
            <person name="Takamatsu D."/>
        </authorList>
    </citation>
    <scope>NUCLEOTIDE SEQUENCE [LARGE SCALE GENOMIC DNA]</scope>
    <source>
        <strain evidence="2 3">J1TS3</strain>
    </source>
</reference>
<protein>
    <submittedName>
        <fullName evidence="2">Uncharacterized protein</fullName>
    </submittedName>
</protein>
<dbReference type="RefSeq" id="WP_018707147.1">
    <property type="nucleotide sequence ID" value="NZ_BOQT01000007.1"/>
</dbReference>
<gene>
    <name evidence="2" type="ORF">J1TS3_21730</name>
</gene>
<name>A0ABQ4K5N4_9BACI</name>
<keyword evidence="1" id="KW-0472">Membrane</keyword>
<sequence>MLERILYKLIVFHLVILIIVQGFFKQTPIVKSLNKIYLYEGVGADIEEKKLDVFDHQ</sequence>
<evidence type="ECO:0000256" key="1">
    <source>
        <dbReference type="SAM" id="Phobius"/>
    </source>
</evidence>
<dbReference type="EMBL" id="BOQT01000007">
    <property type="protein sequence ID" value="GIN21039.1"/>
    <property type="molecule type" value="Genomic_DNA"/>
</dbReference>
<dbReference type="Pfam" id="PF17313">
    <property type="entry name" value="DUF5359"/>
    <property type="match status" value="1"/>
</dbReference>
<evidence type="ECO:0000313" key="2">
    <source>
        <dbReference type="EMBL" id="GIN21039.1"/>
    </source>
</evidence>
<accession>A0ABQ4K5N4</accession>
<dbReference type="Proteomes" id="UP000680279">
    <property type="component" value="Unassembled WGS sequence"/>
</dbReference>